<sequence length="103" mass="11156">MLVGPLAIVAEGHAAVLVLILDPDRRNVPDCDLLARAFRLTPTEARIAGLLVHGQRPDEIAQTMGVSWTTVAFHLKKLFSKTATNRQTDLIALILSLPPLAPL</sequence>
<reference evidence="2 3" key="1">
    <citation type="submission" date="2021-12" db="EMBL/GenBank/DDBJ databases">
        <title>Sinirhodobacter sp. WL0062 is a bacterium isolated from seawater.</title>
        <authorList>
            <person name="Wang L."/>
            <person name="He W."/>
            <person name="Zhang D.-F."/>
        </authorList>
    </citation>
    <scope>NUCLEOTIDE SEQUENCE [LARGE SCALE GENOMIC DNA]</scope>
    <source>
        <strain evidence="2 3">WL0062</strain>
    </source>
</reference>
<dbReference type="Gene3D" id="1.10.10.10">
    <property type="entry name" value="Winged helix-like DNA-binding domain superfamily/Winged helix DNA-binding domain"/>
    <property type="match status" value="1"/>
</dbReference>
<dbReference type="EMBL" id="JAJUOS010000001">
    <property type="protein sequence ID" value="MCE5972336.1"/>
    <property type="molecule type" value="Genomic_DNA"/>
</dbReference>
<organism evidence="2 3">
    <name type="scientific">Rhodobacter flavimaris</name>
    <dbReference type="NCBI Taxonomy" id="2907145"/>
    <lineage>
        <taxon>Bacteria</taxon>
        <taxon>Pseudomonadati</taxon>
        <taxon>Pseudomonadota</taxon>
        <taxon>Alphaproteobacteria</taxon>
        <taxon>Rhodobacterales</taxon>
        <taxon>Rhodobacter group</taxon>
        <taxon>Rhodobacter</taxon>
    </lineage>
</organism>
<comment type="caution">
    <text evidence="2">The sequence shown here is derived from an EMBL/GenBank/DDBJ whole genome shotgun (WGS) entry which is preliminary data.</text>
</comment>
<dbReference type="RefSeq" id="WP_233675339.1">
    <property type="nucleotide sequence ID" value="NZ_JAJUOS010000001.1"/>
</dbReference>
<gene>
    <name evidence="2" type="ORF">LZA78_02365</name>
</gene>
<dbReference type="SMART" id="SM00421">
    <property type="entry name" value="HTH_LUXR"/>
    <property type="match status" value="1"/>
</dbReference>
<name>A0ABS8YUB7_9RHOB</name>
<protein>
    <submittedName>
        <fullName evidence="2">Helix-turn-helix transcriptional regulator</fullName>
    </submittedName>
</protein>
<feature type="domain" description="HTH luxR-type" evidence="1">
    <location>
        <begin position="37"/>
        <end position="94"/>
    </location>
</feature>
<dbReference type="PRINTS" id="PR00038">
    <property type="entry name" value="HTHLUXR"/>
</dbReference>
<dbReference type="SUPFAM" id="SSF46894">
    <property type="entry name" value="C-terminal effector domain of the bipartite response regulators"/>
    <property type="match status" value="1"/>
</dbReference>
<dbReference type="InterPro" id="IPR036388">
    <property type="entry name" value="WH-like_DNA-bd_sf"/>
</dbReference>
<evidence type="ECO:0000313" key="3">
    <source>
        <dbReference type="Proteomes" id="UP001521181"/>
    </source>
</evidence>
<dbReference type="Pfam" id="PF00196">
    <property type="entry name" value="GerE"/>
    <property type="match status" value="1"/>
</dbReference>
<dbReference type="Proteomes" id="UP001521181">
    <property type="component" value="Unassembled WGS sequence"/>
</dbReference>
<evidence type="ECO:0000313" key="2">
    <source>
        <dbReference type="EMBL" id="MCE5972336.1"/>
    </source>
</evidence>
<proteinExistence type="predicted"/>
<evidence type="ECO:0000259" key="1">
    <source>
        <dbReference type="SMART" id="SM00421"/>
    </source>
</evidence>
<keyword evidence="3" id="KW-1185">Reference proteome</keyword>
<dbReference type="InterPro" id="IPR016032">
    <property type="entry name" value="Sig_transdc_resp-reg_C-effctor"/>
</dbReference>
<accession>A0ABS8YUB7</accession>
<dbReference type="InterPro" id="IPR000792">
    <property type="entry name" value="Tscrpt_reg_LuxR_C"/>
</dbReference>